<keyword evidence="2" id="KW-1185">Reference proteome</keyword>
<evidence type="ECO:0000313" key="1">
    <source>
        <dbReference type="EMBL" id="OSC35720.1"/>
    </source>
</evidence>
<evidence type="ECO:0000313" key="2">
    <source>
        <dbReference type="Proteomes" id="UP000193577"/>
    </source>
</evidence>
<dbReference type="Proteomes" id="UP000193577">
    <property type="component" value="Unassembled WGS sequence"/>
</dbReference>
<comment type="caution">
    <text evidence="1">The sequence shown here is derived from an EMBL/GenBank/DDBJ whole genome shotgun (WGS) entry which is preliminary data.</text>
</comment>
<gene>
    <name evidence="1" type="ORF">B8W67_01185</name>
</gene>
<proteinExistence type="predicted"/>
<sequence>MDSTATRLARLGEGLAVAASLLALAIGAAGGLATALIDLADPMGDVGERVVLLVVWPLVFAPLIVVTLWPLTVPVIVVAGAVATYLRSRRGRAWPTSLRIVVYGYLLLIGLALLAL</sequence>
<dbReference type="AlphaFoldDB" id="A0A7I7SGJ1"/>
<dbReference type="RefSeq" id="WP_069392420.1">
    <property type="nucleotide sequence ID" value="NZ_AP022594.1"/>
</dbReference>
<dbReference type="EMBL" id="NCXO01000002">
    <property type="protein sequence ID" value="OSC35720.1"/>
    <property type="molecule type" value="Genomic_DNA"/>
</dbReference>
<reference evidence="1 2" key="1">
    <citation type="submission" date="2017-04" db="EMBL/GenBank/DDBJ databases">
        <title>The new phylogeny of genus Mycobacterium.</title>
        <authorList>
            <person name="Tortoli E."/>
            <person name="Trovato A."/>
            <person name="Cirillo D.M."/>
        </authorList>
    </citation>
    <scope>NUCLEOTIDE SEQUENCE [LARGE SCALE GENOMIC DNA]</scope>
    <source>
        <strain evidence="1 2">KCTC 19819</strain>
    </source>
</reference>
<protein>
    <submittedName>
        <fullName evidence="1">Uncharacterized protein</fullName>
    </submittedName>
</protein>
<name>A0A7I7SGJ1_9MYCO</name>
<organism evidence="1 2">
    <name type="scientific">Mycolicibacillus koreensis</name>
    <dbReference type="NCBI Taxonomy" id="1069220"/>
    <lineage>
        <taxon>Bacteria</taxon>
        <taxon>Bacillati</taxon>
        <taxon>Actinomycetota</taxon>
        <taxon>Actinomycetes</taxon>
        <taxon>Mycobacteriales</taxon>
        <taxon>Mycobacteriaceae</taxon>
        <taxon>Mycolicibacillus</taxon>
    </lineage>
</organism>
<accession>A0A7I7SGJ1</accession>